<dbReference type="PATRIC" id="fig|1140003.3.peg.757"/>
<reference evidence="2 3" key="1">
    <citation type="submission" date="2013-03" db="EMBL/GenBank/DDBJ databases">
        <title>The Genome Sequence of Enterococcus sulfureus ATCC_49903 (PacBio/Illumina hybrid assembly).</title>
        <authorList>
            <consortium name="The Broad Institute Genomics Platform"/>
            <consortium name="The Broad Institute Genome Sequencing Center for Infectious Disease"/>
            <person name="Earl A."/>
            <person name="Russ C."/>
            <person name="Gilmore M."/>
            <person name="Surin D."/>
            <person name="Walker B."/>
            <person name="Young S."/>
            <person name="Zeng Q."/>
            <person name="Gargeya S."/>
            <person name="Fitzgerald M."/>
            <person name="Haas B."/>
            <person name="Abouelleil A."/>
            <person name="Allen A.W."/>
            <person name="Alvarado L."/>
            <person name="Arachchi H.M."/>
            <person name="Berlin A.M."/>
            <person name="Chapman S.B."/>
            <person name="Gainer-Dewar J."/>
            <person name="Goldberg J."/>
            <person name="Griggs A."/>
            <person name="Gujja S."/>
            <person name="Hansen M."/>
            <person name="Howarth C."/>
            <person name="Imamovic A."/>
            <person name="Ireland A."/>
            <person name="Larimer J."/>
            <person name="McCowan C."/>
            <person name="Murphy C."/>
            <person name="Pearson M."/>
            <person name="Poon T.W."/>
            <person name="Priest M."/>
            <person name="Roberts A."/>
            <person name="Saif S."/>
            <person name="Shea T."/>
            <person name="Sisk P."/>
            <person name="Sykes S."/>
            <person name="Wortman J."/>
            <person name="Nusbaum C."/>
            <person name="Birren B."/>
        </authorList>
    </citation>
    <scope>NUCLEOTIDE SEQUENCE [LARGE SCALE GENOMIC DNA]</scope>
    <source>
        <strain evidence="2 3">ATCC 49903</strain>
    </source>
</reference>
<proteinExistence type="predicted"/>
<name>S0NRP0_9ENTE</name>
<evidence type="ECO:0000259" key="1">
    <source>
        <dbReference type="Pfam" id="PF14493"/>
    </source>
</evidence>
<evidence type="ECO:0000313" key="2">
    <source>
        <dbReference type="EMBL" id="EOT84152.1"/>
    </source>
</evidence>
<dbReference type="Proteomes" id="UP000015961">
    <property type="component" value="Unassembled WGS sequence"/>
</dbReference>
<dbReference type="OrthoDB" id="2168040at2"/>
<dbReference type="eggNOG" id="COG4955">
    <property type="taxonomic scope" value="Bacteria"/>
</dbReference>
<feature type="domain" description="Helicase Helix-turn-helix" evidence="1">
    <location>
        <begin position="239"/>
        <end position="285"/>
    </location>
</feature>
<sequence length="340" mass="40439">MTEFILALLQKKNKLKLTTLYQILIGKKTSSVLSYAFFMDLLPYLGSFPQLSEAEFQQTIKNLLHDSSIEVKDGMLMITKEQITPSFLDEQEYRAINYFRFGRKDETAWRVIQFFIQQLTTKHPNETIALETTPYYTEILRKLKLDDTEKIKQRVYEELQELFSKLPSQQSDLLVATLSGGTIAGETFYQVFPEIETIKGQLYRASAWHNLYHELLQHNDYVLYRVIKQPFLENLNQSVLMTRMAFLEQQSIETIAQKRRLKESTIRDHLIEWAILDEQFPFTLFPMKVIDEQVFSEDIWAVSYKEFQTVLDFKDIDFLVYRLYQIKRKRESVARKRLRE</sequence>
<dbReference type="InterPro" id="IPR029491">
    <property type="entry name" value="Helicase_HTH"/>
</dbReference>
<dbReference type="Pfam" id="PF14493">
    <property type="entry name" value="HTH_40"/>
    <property type="match status" value="1"/>
</dbReference>
<organism evidence="2 3">
    <name type="scientific">Enterococcus sulfureus ATCC 49903</name>
    <dbReference type="NCBI Taxonomy" id="1140003"/>
    <lineage>
        <taxon>Bacteria</taxon>
        <taxon>Bacillati</taxon>
        <taxon>Bacillota</taxon>
        <taxon>Bacilli</taxon>
        <taxon>Lactobacillales</taxon>
        <taxon>Enterococcaceae</taxon>
        <taxon>Enterococcus</taxon>
    </lineage>
</organism>
<gene>
    <name evidence="2" type="ORF">I573_01879</name>
</gene>
<dbReference type="AlphaFoldDB" id="S0NRP0"/>
<accession>S0NRP0</accession>
<protein>
    <recommendedName>
        <fullName evidence="1">Helicase Helix-turn-helix domain-containing protein</fullName>
    </recommendedName>
</protein>
<dbReference type="RefSeq" id="WP_016185254.1">
    <property type="nucleotide sequence ID" value="NZ_ASWO01000005.1"/>
</dbReference>
<dbReference type="EMBL" id="ASWO01000005">
    <property type="protein sequence ID" value="EOT84152.1"/>
    <property type="molecule type" value="Genomic_DNA"/>
</dbReference>
<keyword evidence="3" id="KW-1185">Reference proteome</keyword>
<evidence type="ECO:0000313" key="3">
    <source>
        <dbReference type="Proteomes" id="UP000015961"/>
    </source>
</evidence>
<dbReference type="STRING" id="1140003.OMY_00799"/>
<comment type="caution">
    <text evidence="2">The sequence shown here is derived from an EMBL/GenBank/DDBJ whole genome shotgun (WGS) entry which is preliminary data.</text>
</comment>